<dbReference type="GO" id="GO:0044547">
    <property type="term" value="F:DNA topoisomerase binding"/>
    <property type="evidence" value="ECO:0007669"/>
    <property type="project" value="TreeGrafter"/>
</dbReference>
<dbReference type="GO" id="GO:0042800">
    <property type="term" value="F:histone H3K4 methyltransferase activity"/>
    <property type="evidence" value="ECO:0007669"/>
    <property type="project" value="TreeGrafter"/>
</dbReference>
<feature type="non-terminal residue" evidence="2">
    <location>
        <position position="1"/>
    </location>
</feature>
<sequence length="204" mass="23007">RLSEIMEISEIRLLMKYEFHRGATTRQTVANINSVFGIQVATNATVARWFKKFCSGDFDLSNEPNGRPKIQVDDDVLKATMEANSSRSARELSLMYNASKQTIMTHLAEIGKVKKLDKWIPHELTDVQKERILDACLSLLSRNKANHFSIKSLGAMKNGSCTIITKTLSETRHPPEEDDGHCVVAWLRCHPPQLYGTWPIDHGG</sequence>
<keyword evidence="3" id="KW-1185">Reference proteome</keyword>
<dbReference type="InterPro" id="IPR041426">
    <property type="entry name" value="Mos1_HTH"/>
</dbReference>
<dbReference type="Proteomes" id="UP000887013">
    <property type="component" value="Unassembled WGS sequence"/>
</dbReference>
<protein>
    <submittedName>
        <fullName evidence="2">Histone-lysine N-methyltransferase SETMAR</fullName>
    </submittedName>
</protein>
<dbReference type="GO" id="GO:0003690">
    <property type="term" value="F:double-stranded DNA binding"/>
    <property type="evidence" value="ECO:0007669"/>
    <property type="project" value="TreeGrafter"/>
</dbReference>
<feature type="domain" description="Mos1 transposase HTH" evidence="1">
    <location>
        <begin position="11"/>
        <end position="57"/>
    </location>
</feature>
<dbReference type="Gene3D" id="1.10.10.1450">
    <property type="match status" value="1"/>
</dbReference>
<evidence type="ECO:0000259" key="1">
    <source>
        <dbReference type="Pfam" id="PF17906"/>
    </source>
</evidence>
<reference evidence="2" key="1">
    <citation type="submission" date="2020-08" db="EMBL/GenBank/DDBJ databases">
        <title>Multicomponent nature underlies the extraordinary mechanical properties of spider dragline silk.</title>
        <authorList>
            <person name="Kono N."/>
            <person name="Nakamura H."/>
            <person name="Mori M."/>
            <person name="Yoshida Y."/>
            <person name="Ohtoshi R."/>
            <person name="Malay A.D."/>
            <person name="Moran D.A.P."/>
            <person name="Tomita M."/>
            <person name="Numata K."/>
            <person name="Arakawa K."/>
        </authorList>
    </citation>
    <scope>NUCLEOTIDE SEQUENCE</scope>
</reference>
<dbReference type="PANTHER" id="PTHR46060:SF2">
    <property type="entry name" value="HISTONE-LYSINE N-METHYLTRANSFERASE SETMAR"/>
    <property type="match status" value="1"/>
</dbReference>
<dbReference type="GO" id="GO:0000729">
    <property type="term" value="P:DNA double-strand break processing"/>
    <property type="evidence" value="ECO:0007669"/>
    <property type="project" value="TreeGrafter"/>
</dbReference>
<evidence type="ECO:0000313" key="2">
    <source>
        <dbReference type="EMBL" id="GFU12114.1"/>
    </source>
</evidence>
<dbReference type="GO" id="GO:0003697">
    <property type="term" value="F:single-stranded DNA binding"/>
    <property type="evidence" value="ECO:0007669"/>
    <property type="project" value="TreeGrafter"/>
</dbReference>
<proteinExistence type="predicted"/>
<dbReference type="AlphaFoldDB" id="A0A8X6QCQ8"/>
<dbReference type="GO" id="GO:0031297">
    <property type="term" value="P:replication fork processing"/>
    <property type="evidence" value="ECO:0007669"/>
    <property type="project" value="TreeGrafter"/>
</dbReference>
<dbReference type="GO" id="GO:0000793">
    <property type="term" value="C:condensed chromosome"/>
    <property type="evidence" value="ECO:0007669"/>
    <property type="project" value="TreeGrafter"/>
</dbReference>
<dbReference type="Pfam" id="PF17906">
    <property type="entry name" value="HTH_48"/>
    <property type="match status" value="1"/>
</dbReference>
<dbReference type="GO" id="GO:0046975">
    <property type="term" value="F:histone H3K36 methyltransferase activity"/>
    <property type="evidence" value="ECO:0007669"/>
    <property type="project" value="TreeGrafter"/>
</dbReference>
<gene>
    <name evidence="2" type="primary">SETMAR</name>
    <name evidence="2" type="ORF">NPIL_94481</name>
</gene>
<dbReference type="GO" id="GO:0044774">
    <property type="term" value="P:mitotic DNA integrity checkpoint signaling"/>
    <property type="evidence" value="ECO:0007669"/>
    <property type="project" value="TreeGrafter"/>
</dbReference>
<organism evidence="2 3">
    <name type="scientific">Nephila pilipes</name>
    <name type="common">Giant wood spider</name>
    <name type="synonym">Nephila maculata</name>
    <dbReference type="NCBI Taxonomy" id="299642"/>
    <lineage>
        <taxon>Eukaryota</taxon>
        <taxon>Metazoa</taxon>
        <taxon>Ecdysozoa</taxon>
        <taxon>Arthropoda</taxon>
        <taxon>Chelicerata</taxon>
        <taxon>Arachnida</taxon>
        <taxon>Araneae</taxon>
        <taxon>Araneomorphae</taxon>
        <taxon>Entelegynae</taxon>
        <taxon>Araneoidea</taxon>
        <taxon>Nephilidae</taxon>
        <taxon>Nephila</taxon>
    </lineage>
</organism>
<evidence type="ECO:0000313" key="3">
    <source>
        <dbReference type="Proteomes" id="UP000887013"/>
    </source>
</evidence>
<dbReference type="GO" id="GO:0000014">
    <property type="term" value="F:single-stranded DNA endodeoxyribonuclease activity"/>
    <property type="evidence" value="ECO:0007669"/>
    <property type="project" value="TreeGrafter"/>
</dbReference>
<comment type="caution">
    <text evidence="2">The sequence shown here is derived from an EMBL/GenBank/DDBJ whole genome shotgun (WGS) entry which is preliminary data.</text>
</comment>
<accession>A0A8X6QCQ8</accession>
<dbReference type="EMBL" id="BMAW01125387">
    <property type="protein sequence ID" value="GFU12114.1"/>
    <property type="molecule type" value="Genomic_DNA"/>
</dbReference>
<dbReference type="OrthoDB" id="6431778at2759"/>
<dbReference type="PANTHER" id="PTHR46060">
    <property type="entry name" value="MARINER MOS1 TRANSPOSASE-LIKE PROTEIN"/>
    <property type="match status" value="1"/>
</dbReference>
<dbReference type="GO" id="GO:0006303">
    <property type="term" value="P:double-strand break repair via nonhomologous end joining"/>
    <property type="evidence" value="ECO:0007669"/>
    <property type="project" value="TreeGrafter"/>
</dbReference>
<dbReference type="GO" id="GO:0035861">
    <property type="term" value="C:site of double-strand break"/>
    <property type="evidence" value="ECO:0007669"/>
    <property type="project" value="TreeGrafter"/>
</dbReference>
<dbReference type="GO" id="GO:0015074">
    <property type="term" value="P:DNA integration"/>
    <property type="evidence" value="ECO:0007669"/>
    <property type="project" value="TreeGrafter"/>
</dbReference>
<name>A0A8X6QCQ8_NEPPI</name>
<dbReference type="InterPro" id="IPR052709">
    <property type="entry name" value="Transposase-MT_Hybrid"/>
</dbReference>
<dbReference type="GO" id="GO:0005634">
    <property type="term" value="C:nucleus"/>
    <property type="evidence" value="ECO:0007669"/>
    <property type="project" value="TreeGrafter"/>
</dbReference>